<dbReference type="GO" id="GO:0009451">
    <property type="term" value="P:RNA modification"/>
    <property type="evidence" value="ECO:0007669"/>
    <property type="project" value="InterPro"/>
</dbReference>
<proteinExistence type="predicted"/>
<dbReference type="PANTHER" id="PTHR47926">
    <property type="entry name" value="PENTATRICOPEPTIDE REPEAT-CONTAINING PROTEIN"/>
    <property type="match status" value="1"/>
</dbReference>
<sequence>MYDAKYVTKMASVLSACAMNLDLEFGRRICSYIENNEFTEGLISNNAMLDMYVKCENINDAKDLLNNGKPREALPLFHEMQLNKDAKPNEVTLICALCAYAQLGQSILLNKDT</sequence>
<dbReference type="InterPro" id="IPR046960">
    <property type="entry name" value="PPR_At4g14850-like_plant"/>
</dbReference>
<gene>
    <name evidence="1" type="ORF">VNO78_21439</name>
</gene>
<evidence type="ECO:0000313" key="2">
    <source>
        <dbReference type="Proteomes" id="UP001386955"/>
    </source>
</evidence>
<accession>A0AAN9SB67</accession>
<reference evidence="1 2" key="1">
    <citation type="submission" date="2024-01" db="EMBL/GenBank/DDBJ databases">
        <title>The genomes of 5 underutilized Papilionoideae crops provide insights into root nodulation and disease resistanc.</title>
        <authorList>
            <person name="Jiang F."/>
        </authorList>
    </citation>
    <scope>NUCLEOTIDE SEQUENCE [LARGE SCALE GENOMIC DNA]</scope>
    <source>
        <strain evidence="1">DUOXIRENSHENG_FW03</strain>
        <tissue evidence="1">Leaves</tissue>
    </source>
</reference>
<dbReference type="EMBL" id="JAYMYS010000005">
    <property type="protein sequence ID" value="KAK7392989.1"/>
    <property type="molecule type" value="Genomic_DNA"/>
</dbReference>
<evidence type="ECO:0000313" key="1">
    <source>
        <dbReference type="EMBL" id="KAK7392989.1"/>
    </source>
</evidence>
<organism evidence="1 2">
    <name type="scientific">Psophocarpus tetragonolobus</name>
    <name type="common">Winged bean</name>
    <name type="synonym">Dolichos tetragonolobus</name>
    <dbReference type="NCBI Taxonomy" id="3891"/>
    <lineage>
        <taxon>Eukaryota</taxon>
        <taxon>Viridiplantae</taxon>
        <taxon>Streptophyta</taxon>
        <taxon>Embryophyta</taxon>
        <taxon>Tracheophyta</taxon>
        <taxon>Spermatophyta</taxon>
        <taxon>Magnoliopsida</taxon>
        <taxon>eudicotyledons</taxon>
        <taxon>Gunneridae</taxon>
        <taxon>Pentapetalae</taxon>
        <taxon>rosids</taxon>
        <taxon>fabids</taxon>
        <taxon>Fabales</taxon>
        <taxon>Fabaceae</taxon>
        <taxon>Papilionoideae</taxon>
        <taxon>50 kb inversion clade</taxon>
        <taxon>NPAAA clade</taxon>
        <taxon>indigoferoid/millettioid clade</taxon>
        <taxon>Phaseoleae</taxon>
        <taxon>Psophocarpus</taxon>
    </lineage>
</organism>
<name>A0AAN9SB67_PSOTE</name>
<dbReference type="Gene3D" id="1.25.40.10">
    <property type="entry name" value="Tetratricopeptide repeat domain"/>
    <property type="match status" value="1"/>
</dbReference>
<dbReference type="Proteomes" id="UP001386955">
    <property type="component" value="Unassembled WGS sequence"/>
</dbReference>
<dbReference type="AlphaFoldDB" id="A0AAN9SB67"/>
<protein>
    <recommendedName>
        <fullName evidence="3">Pentatricopeptide repeat-containing protein</fullName>
    </recommendedName>
</protein>
<dbReference type="InterPro" id="IPR011990">
    <property type="entry name" value="TPR-like_helical_dom_sf"/>
</dbReference>
<comment type="caution">
    <text evidence="1">The sequence shown here is derived from an EMBL/GenBank/DDBJ whole genome shotgun (WGS) entry which is preliminary data.</text>
</comment>
<keyword evidence="2" id="KW-1185">Reference proteome</keyword>
<dbReference type="GO" id="GO:0003723">
    <property type="term" value="F:RNA binding"/>
    <property type="evidence" value="ECO:0007669"/>
    <property type="project" value="InterPro"/>
</dbReference>
<evidence type="ECO:0008006" key="3">
    <source>
        <dbReference type="Google" id="ProtNLM"/>
    </source>
</evidence>